<evidence type="ECO:0000256" key="4">
    <source>
        <dbReference type="ARBA" id="ARBA00022691"/>
    </source>
</evidence>
<keyword evidence="2 5" id="KW-0808">Transferase</keyword>
<feature type="binding site" evidence="5">
    <location>
        <position position="82"/>
    </location>
    <ligand>
        <name>S-adenosyl-L-methionine</name>
        <dbReference type="ChEBI" id="CHEBI:59789"/>
    </ligand>
</feature>
<dbReference type="HAMAP" id="MF_00472">
    <property type="entry name" value="UbiG"/>
    <property type="match status" value="1"/>
</dbReference>
<comment type="catalytic activity">
    <reaction evidence="5">
        <text>a 3-demethylubiquinol + S-adenosyl-L-methionine = a ubiquinol + S-adenosyl-L-homocysteine + H(+)</text>
        <dbReference type="Rhea" id="RHEA:44380"/>
        <dbReference type="Rhea" id="RHEA-COMP:9566"/>
        <dbReference type="Rhea" id="RHEA-COMP:10914"/>
        <dbReference type="ChEBI" id="CHEBI:15378"/>
        <dbReference type="ChEBI" id="CHEBI:17976"/>
        <dbReference type="ChEBI" id="CHEBI:57856"/>
        <dbReference type="ChEBI" id="CHEBI:59789"/>
        <dbReference type="ChEBI" id="CHEBI:84422"/>
        <dbReference type="EC" id="2.1.1.64"/>
    </reaction>
</comment>
<feature type="binding site" evidence="5">
    <location>
        <position position="61"/>
    </location>
    <ligand>
        <name>S-adenosyl-L-methionine</name>
        <dbReference type="ChEBI" id="CHEBI:59789"/>
    </ligand>
</feature>
<dbReference type="InterPro" id="IPR029063">
    <property type="entry name" value="SAM-dependent_MTases_sf"/>
</dbReference>
<feature type="binding site" evidence="5">
    <location>
        <position position="126"/>
    </location>
    <ligand>
        <name>S-adenosyl-L-methionine</name>
        <dbReference type="ChEBI" id="CHEBI:59789"/>
    </ligand>
</feature>
<dbReference type="InterPro" id="IPR010233">
    <property type="entry name" value="UbiG_MeTrfase"/>
</dbReference>
<dbReference type="Proteomes" id="UP001239019">
    <property type="component" value="Unassembled WGS sequence"/>
</dbReference>
<accession>A0ABU0W5H3</accession>
<dbReference type="RefSeq" id="WP_306727663.1">
    <property type="nucleotide sequence ID" value="NZ_JAVDDT010000002.1"/>
</dbReference>
<organism evidence="6 7">
    <name type="scientific">Natronospira bacteriovora</name>
    <dbReference type="NCBI Taxonomy" id="3069753"/>
    <lineage>
        <taxon>Bacteria</taxon>
        <taxon>Pseudomonadati</taxon>
        <taxon>Pseudomonadota</taxon>
        <taxon>Gammaproteobacteria</taxon>
        <taxon>Natronospirales</taxon>
        <taxon>Natronospiraceae</taxon>
        <taxon>Natronospira</taxon>
    </lineage>
</organism>
<dbReference type="EMBL" id="JAVDDT010000002">
    <property type="protein sequence ID" value="MDQ2069173.1"/>
    <property type="molecule type" value="Genomic_DNA"/>
</dbReference>
<keyword evidence="4 5" id="KW-0949">S-adenosyl-L-methionine</keyword>
<dbReference type="NCBIfam" id="TIGR01983">
    <property type="entry name" value="UbiG"/>
    <property type="match status" value="1"/>
</dbReference>
<gene>
    <name evidence="5 6" type="primary">ubiG</name>
    <name evidence="6" type="ORF">RBH19_04750</name>
</gene>
<evidence type="ECO:0000313" key="7">
    <source>
        <dbReference type="Proteomes" id="UP001239019"/>
    </source>
</evidence>
<dbReference type="Gene3D" id="3.40.50.150">
    <property type="entry name" value="Vaccinia Virus protein VP39"/>
    <property type="match status" value="1"/>
</dbReference>
<dbReference type="PANTHER" id="PTHR43464:SF19">
    <property type="entry name" value="UBIQUINONE BIOSYNTHESIS O-METHYLTRANSFERASE, MITOCHONDRIAL"/>
    <property type="match status" value="1"/>
</dbReference>
<evidence type="ECO:0000313" key="6">
    <source>
        <dbReference type="EMBL" id="MDQ2069173.1"/>
    </source>
</evidence>
<dbReference type="GO" id="GO:0061542">
    <property type="term" value="F:3-demethylubiquinol 3-O-methyltransferase activity"/>
    <property type="evidence" value="ECO:0007669"/>
    <property type="project" value="UniProtKB-EC"/>
</dbReference>
<dbReference type="PANTHER" id="PTHR43464">
    <property type="entry name" value="METHYLTRANSFERASE"/>
    <property type="match status" value="1"/>
</dbReference>
<evidence type="ECO:0000256" key="1">
    <source>
        <dbReference type="ARBA" id="ARBA00022603"/>
    </source>
</evidence>
<keyword evidence="3 5" id="KW-0831">Ubiquinone biosynthesis</keyword>
<dbReference type="CDD" id="cd02440">
    <property type="entry name" value="AdoMet_MTases"/>
    <property type="match status" value="1"/>
</dbReference>
<dbReference type="Pfam" id="PF13489">
    <property type="entry name" value="Methyltransf_23"/>
    <property type="match status" value="1"/>
</dbReference>
<comment type="catalytic activity">
    <reaction evidence="5">
        <text>a 3-(all-trans-polyprenyl)benzene-1,2-diol + S-adenosyl-L-methionine = a 2-methoxy-6-(all-trans-polyprenyl)phenol + S-adenosyl-L-homocysteine + H(+)</text>
        <dbReference type="Rhea" id="RHEA:31411"/>
        <dbReference type="Rhea" id="RHEA-COMP:9550"/>
        <dbReference type="Rhea" id="RHEA-COMP:9551"/>
        <dbReference type="ChEBI" id="CHEBI:15378"/>
        <dbReference type="ChEBI" id="CHEBI:57856"/>
        <dbReference type="ChEBI" id="CHEBI:59789"/>
        <dbReference type="ChEBI" id="CHEBI:62729"/>
        <dbReference type="ChEBI" id="CHEBI:62731"/>
        <dbReference type="EC" id="2.1.1.222"/>
    </reaction>
</comment>
<keyword evidence="1 5" id="KW-0489">Methyltransferase</keyword>
<protein>
    <recommendedName>
        <fullName evidence="5">Ubiquinone biosynthesis O-methyltransferase</fullName>
    </recommendedName>
    <alternativeName>
        <fullName evidence="5">2-polyprenyl-6-hydroxyphenol methylase</fullName>
        <ecNumber evidence="5">2.1.1.222</ecNumber>
    </alternativeName>
    <alternativeName>
        <fullName evidence="5">3-demethylubiquinone 3-O-methyltransferase</fullName>
        <ecNumber evidence="5">2.1.1.64</ecNumber>
    </alternativeName>
</protein>
<comment type="similarity">
    <text evidence="5">Belongs to the methyltransferase superfamily. UbiG/COQ3 family.</text>
</comment>
<comment type="function">
    <text evidence="5">O-methyltransferase that catalyzes the 2 O-methylation steps in the ubiquinone biosynthetic pathway.</text>
</comment>
<dbReference type="EC" id="2.1.1.64" evidence="5"/>
<proteinExistence type="inferred from homology"/>
<dbReference type="EC" id="2.1.1.222" evidence="5"/>
<dbReference type="GO" id="GO:0032259">
    <property type="term" value="P:methylation"/>
    <property type="evidence" value="ECO:0007669"/>
    <property type="project" value="UniProtKB-KW"/>
</dbReference>
<reference evidence="6 7" key="1">
    <citation type="submission" date="2023-08" db="EMBL/GenBank/DDBJ databases">
        <title>Whole-genome sequencing of halo(alkali)philic microorganisms from hypersaline lakes.</title>
        <authorList>
            <person name="Sorokin D.Y."/>
            <person name="Abbas B."/>
            <person name="Merkel A.Y."/>
        </authorList>
    </citation>
    <scope>NUCLEOTIDE SEQUENCE [LARGE SCALE GENOMIC DNA]</scope>
    <source>
        <strain evidence="6 7">AB-CW4</strain>
    </source>
</reference>
<evidence type="ECO:0000256" key="3">
    <source>
        <dbReference type="ARBA" id="ARBA00022688"/>
    </source>
</evidence>
<evidence type="ECO:0000256" key="5">
    <source>
        <dbReference type="HAMAP-Rule" id="MF_00472"/>
    </source>
</evidence>
<dbReference type="SUPFAM" id="SSF53335">
    <property type="entry name" value="S-adenosyl-L-methionine-dependent methyltransferases"/>
    <property type="match status" value="1"/>
</dbReference>
<sequence length="238" mass="26573">MSERTARNVDPGEIEKFEATASRWWDAEGEFRTLHEINPLRLDYIRRRCGPLSGRRVLDVGCGGGLLCEGMAADGADVTGIDLGQTALSVADLHLLESGLKVEYLRRSVEEHADERPQEYDIVTCLEMIEHVPDPASVVAACARLVKPGGQLIFSTINRTPKAWLMAIVGAEYVLGLLPRGTHEYDKFIRPSELRRWAAEVGLTHHDSTGLHYNPLTRDYHMGGNVDVNYFMHFGKTD</sequence>
<feature type="binding site" evidence="5">
    <location>
        <position position="41"/>
    </location>
    <ligand>
        <name>S-adenosyl-L-methionine</name>
        <dbReference type="ChEBI" id="CHEBI:59789"/>
    </ligand>
</feature>
<dbReference type="GO" id="GO:0102208">
    <property type="term" value="F:2-polyprenyl-6-hydroxyphenol methylase activity"/>
    <property type="evidence" value="ECO:0007669"/>
    <property type="project" value="UniProtKB-EC"/>
</dbReference>
<keyword evidence="7" id="KW-1185">Reference proteome</keyword>
<comment type="pathway">
    <text evidence="5">Cofactor biosynthesis; ubiquinone biosynthesis.</text>
</comment>
<comment type="caution">
    <text evidence="6">The sequence shown here is derived from an EMBL/GenBank/DDBJ whole genome shotgun (WGS) entry which is preliminary data.</text>
</comment>
<evidence type="ECO:0000256" key="2">
    <source>
        <dbReference type="ARBA" id="ARBA00022679"/>
    </source>
</evidence>
<name>A0ABU0W5H3_9GAMM</name>